<dbReference type="EMBL" id="JBEDUW010000006">
    <property type="protein sequence ID" value="KAK9922320.1"/>
    <property type="molecule type" value="Genomic_DNA"/>
</dbReference>
<name>A0AAW1WGE3_RUBAR</name>
<feature type="region of interest" description="Disordered" evidence="1">
    <location>
        <begin position="42"/>
        <end position="62"/>
    </location>
</feature>
<evidence type="ECO:0000313" key="3">
    <source>
        <dbReference type="Proteomes" id="UP001457282"/>
    </source>
</evidence>
<proteinExistence type="predicted"/>
<reference evidence="2 3" key="1">
    <citation type="journal article" date="2023" name="G3 (Bethesda)">
        <title>A chromosome-length genome assembly and annotation of blackberry (Rubus argutus, cv. 'Hillquist').</title>
        <authorList>
            <person name="Bruna T."/>
            <person name="Aryal R."/>
            <person name="Dudchenko O."/>
            <person name="Sargent D.J."/>
            <person name="Mead D."/>
            <person name="Buti M."/>
            <person name="Cavallini A."/>
            <person name="Hytonen T."/>
            <person name="Andres J."/>
            <person name="Pham M."/>
            <person name="Weisz D."/>
            <person name="Mascagni F."/>
            <person name="Usai G."/>
            <person name="Natali L."/>
            <person name="Bassil N."/>
            <person name="Fernandez G.E."/>
            <person name="Lomsadze A."/>
            <person name="Armour M."/>
            <person name="Olukolu B."/>
            <person name="Poorten T."/>
            <person name="Britton C."/>
            <person name="Davik J."/>
            <person name="Ashrafi H."/>
            <person name="Aiden E.L."/>
            <person name="Borodovsky M."/>
            <person name="Worthington M."/>
        </authorList>
    </citation>
    <scope>NUCLEOTIDE SEQUENCE [LARGE SCALE GENOMIC DNA]</scope>
    <source>
        <strain evidence="2">PI 553951</strain>
    </source>
</reference>
<organism evidence="2 3">
    <name type="scientific">Rubus argutus</name>
    <name type="common">Southern blackberry</name>
    <dbReference type="NCBI Taxonomy" id="59490"/>
    <lineage>
        <taxon>Eukaryota</taxon>
        <taxon>Viridiplantae</taxon>
        <taxon>Streptophyta</taxon>
        <taxon>Embryophyta</taxon>
        <taxon>Tracheophyta</taxon>
        <taxon>Spermatophyta</taxon>
        <taxon>Magnoliopsida</taxon>
        <taxon>eudicotyledons</taxon>
        <taxon>Gunneridae</taxon>
        <taxon>Pentapetalae</taxon>
        <taxon>rosids</taxon>
        <taxon>fabids</taxon>
        <taxon>Rosales</taxon>
        <taxon>Rosaceae</taxon>
        <taxon>Rosoideae</taxon>
        <taxon>Rosoideae incertae sedis</taxon>
        <taxon>Rubus</taxon>
    </lineage>
</organism>
<evidence type="ECO:0000313" key="2">
    <source>
        <dbReference type="EMBL" id="KAK9922320.1"/>
    </source>
</evidence>
<protein>
    <submittedName>
        <fullName evidence="2">Uncharacterized protein</fullName>
    </submittedName>
</protein>
<evidence type="ECO:0000256" key="1">
    <source>
        <dbReference type="SAM" id="MobiDB-lite"/>
    </source>
</evidence>
<gene>
    <name evidence="2" type="ORF">M0R45_030789</name>
</gene>
<comment type="caution">
    <text evidence="2">The sequence shown here is derived from an EMBL/GenBank/DDBJ whole genome shotgun (WGS) entry which is preliminary data.</text>
</comment>
<dbReference type="AlphaFoldDB" id="A0AAW1WGE3"/>
<dbReference type="Proteomes" id="UP001457282">
    <property type="component" value="Unassembled WGS sequence"/>
</dbReference>
<keyword evidence="3" id="KW-1185">Reference proteome</keyword>
<accession>A0AAW1WGE3</accession>
<sequence length="141" mass="15610">MLGDRGGRGGSFWRLGRAATAQVQGGDAVVLWTVSMMLQSKPLASSTSKPKPRAPNPRNNVHCQSHYEEEACGPARAGLIGQPGSLPLQVRFPLVPSVFWFSLVDLAIDVWDLRNRWNFAAISKESCRHCNKSKRRHTRTA</sequence>